<dbReference type="EMBL" id="FJOG01000004">
    <property type="protein sequence ID" value="CZR54013.1"/>
    <property type="molecule type" value="Genomic_DNA"/>
</dbReference>
<feature type="region of interest" description="Disordered" evidence="1">
    <location>
        <begin position="1"/>
        <end position="81"/>
    </location>
</feature>
<dbReference type="OrthoDB" id="3556479at2759"/>
<name>A0A1L7WMM3_9HELO</name>
<accession>A0A1L7WMM3</accession>
<sequence length="232" mass="26381">MPPIDSNSSHSFAQQSTSPKSDIRVPQSQVKPEVAFTEHVEDVRNREDYSTQLESDAPTQPRVNLPSQDNYGTTTTEKNREDYLEDGEIDDVNINRLDGTDMGEMDLDDLLELEEDEADDIDVYGQLDSVLPKDLVYQSCDKIRESGPQRAAEAGGLRTSPLFSQATPTYPPGLSPPDPWVERLDVWLTGPEYLLYEHPQLKKWRVKRPSRLRTCWMLKVEESNGEDERAVL</sequence>
<feature type="compositionally biased region" description="Basic and acidic residues" evidence="1">
    <location>
        <begin position="36"/>
        <end position="49"/>
    </location>
</feature>
<evidence type="ECO:0000256" key="1">
    <source>
        <dbReference type="SAM" id="MobiDB-lite"/>
    </source>
</evidence>
<dbReference type="Proteomes" id="UP000184330">
    <property type="component" value="Unassembled WGS sequence"/>
</dbReference>
<proteinExistence type="predicted"/>
<feature type="compositionally biased region" description="Polar residues" evidence="1">
    <location>
        <begin position="1"/>
        <end position="30"/>
    </location>
</feature>
<feature type="compositionally biased region" description="Polar residues" evidence="1">
    <location>
        <begin position="50"/>
        <end position="76"/>
    </location>
</feature>
<evidence type="ECO:0000313" key="2">
    <source>
        <dbReference type="EMBL" id="CZR54013.1"/>
    </source>
</evidence>
<evidence type="ECO:0000313" key="3">
    <source>
        <dbReference type="Proteomes" id="UP000184330"/>
    </source>
</evidence>
<organism evidence="2 3">
    <name type="scientific">Phialocephala subalpina</name>
    <dbReference type="NCBI Taxonomy" id="576137"/>
    <lineage>
        <taxon>Eukaryota</taxon>
        <taxon>Fungi</taxon>
        <taxon>Dikarya</taxon>
        <taxon>Ascomycota</taxon>
        <taxon>Pezizomycotina</taxon>
        <taxon>Leotiomycetes</taxon>
        <taxon>Helotiales</taxon>
        <taxon>Mollisiaceae</taxon>
        <taxon>Phialocephala</taxon>
        <taxon>Phialocephala fortinii species complex</taxon>
    </lineage>
</organism>
<dbReference type="AlphaFoldDB" id="A0A1L7WMM3"/>
<reference evidence="2 3" key="1">
    <citation type="submission" date="2016-03" db="EMBL/GenBank/DDBJ databases">
        <authorList>
            <person name="Ploux O."/>
        </authorList>
    </citation>
    <scope>NUCLEOTIDE SEQUENCE [LARGE SCALE GENOMIC DNA]</scope>
    <source>
        <strain evidence="2 3">UAMH 11012</strain>
    </source>
</reference>
<keyword evidence="3" id="KW-1185">Reference proteome</keyword>
<gene>
    <name evidence="2" type="ORF">PAC_03896</name>
</gene>
<protein>
    <submittedName>
        <fullName evidence="2">Uncharacterized protein</fullName>
    </submittedName>
</protein>